<organism evidence="6">
    <name type="scientific">mine drainage metagenome</name>
    <dbReference type="NCBI Taxonomy" id="410659"/>
    <lineage>
        <taxon>unclassified sequences</taxon>
        <taxon>metagenomes</taxon>
        <taxon>ecological metagenomes</taxon>
    </lineage>
</organism>
<protein>
    <submittedName>
        <fullName evidence="6">PilT protein domain protein</fullName>
    </submittedName>
</protein>
<proteinExistence type="predicted"/>
<dbReference type="PANTHER" id="PTHR42740">
    <property type="entry name" value="RIBONUCLEASE VAPC3"/>
    <property type="match status" value="1"/>
</dbReference>
<dbReference type="GO" id="GO:0046872">
    <property type="term" value="F:metal ion binding"/>
    <property type="evidence" value="ECO:0007669"/>
    <property type="project" value="UniProtKB-KW"/>
</dbReference>
<dbReference type="PANTHER" id="PTHR42740:SF1">
    <property type="entry name" value="RIBONUCLEASE VAPC3"/>
    <property type="match status" value="1"/>
</dbReference>
<keyword evidence="4" id="KW-0378">Hydrolase</keyword>
<evidence type="ECO:0000256" key="1">
    <source>
        <dbReference type="ARBA" id="ARBA00022649"/>
    </source>
</evidence>
<reference evidence="6" key="1">
    <citation type="submission" date="2013-08" db="EMBL/GenBank/DDBJ databases">
        <authorList>
            <person name="Mendez C."/>
            <person name="Richter M."/>
            <person name="Ferrer M."/>
            <person name="Sanchez J."/>
        </authorList>
    </citation>
    <scope>NUCLEOTIDE SEQUENCE</scope>
</reference>
<dbReference type="InterPro" id="IPR029060">
    <property type="entry name" value="PIN-like_dom_sf"/>
</dbReference>
<dbReference type="GO" id="GO:0016787">
    <property type="term" value="F:hydrolase activity"/>
    <property type="evidence" value="ECO:0007669"/>
    <property type="project" value="UniProtKB-KW"/>
</dbReference>
<accession>T1AJT6</accession>
<dbReference type="Gene3D" id="3.40.50.1010">
    <property type="entry name" value="5'-nuclease"/>
    <property type="match status" value="1"/>
</dbReference>
<dbReference type="GO" id="GO:0004540">
    <property type="term" value="F:RNA nuclease activity"/>
    <property type="evidence" value="ECO:0007669"/>
    <property type="project" value="TreeGrafter"/>
</dbReference>
<dbReference type="SUPFAM" id="SSF88723">
    <property type="entry name" value="PIN domain-like"/>
    <property type="match status" value="1"/>
</dbReference>
<name>T1AJT6_9ZZZZ</name>
<comment type="caution">
    <text evidence="6">The sequence shown here is derived from an EMBL/GenBank/DDBJ whole genome shotgun (WGS) entry which is preliminary data.</text>
</comment>
<dbReference type="AlphaFoldDB" id="T1AJT6"/>
<keyword evidence="5" id="KW-0460">Magnesium</keyword>
<dbReference type="CDD" id="cd09881">
    <property type="entry name" value="PIN_VapC4-5_FitB-like"/>
    <property type="match status" value="1"/>
</dbReference>
<keyword evidence="3" id="KW-0479">Metal-binding</keyword>
<dbReference type="EMBL" id="AUZY01009332">
    <property type="protein sequence ID" value="EQD42270.1"/>
    <property type="molecule type" value="Genomic_DNA"/>
</dbReference>
<evidence type="ECO:0000256" key="2">
    <source>
        <dbReference type="ARBA" id="ARBA00022722"/>
    </source>
</evidence>
<evidence type="ECO:0000256" key="3">
    <source>
        <dbReference type="ARBA" id="ARBA00022723"/>
    </source>
</evidence>
<gene>
    <name evidence="6" type="ORF">B1B_14131</name>
</gene>
<reference evidence="6" key="2">
    <citation type="journal article" date="2014" name="ISME J.">
        <title>Microbial stratification in low pH oxic and suboxic macroscopic growths along an acid mine drainage.</title>
        <authorList>
            <person name="Mendez-Garcia C."/>
            <person name="Mesa V."/>
            <person name="Sprenger R.R."/>
            <person name="Richter M."/>
            <person name="Diez M.S."/>
            <person name="Solano J."/>
            <person name="Bargiela R."/>
            <person name="Golyshina O.V."/>
            <person name="Manteca A."/>
            <person name="Ramos J.L."/>
            <person name="Gallego J.R."/>
            <person name="Llorente I."/>
            <person name="Martins Dos Santos V.A."/>
            <person name="Jensen O.N."/>
            <person name="Pelaez A.I."/>
            <person name="Sanchez J."/>
            <person name="Ferrer M."/>
        </authorList>
    </citation>
    <scope>NUCLEOTIDE SEQUENCE</scope>
</reference>
<keyword evidence="1" id="KW-1277">Toxin-antitoxin system</keyword>
<keyword evidence="2" id="KW-0540">Nuclease</keyword>
<sequence length="92" mass="10149">GTFKSDRTGDVDLIDSLGKDLVIINMSEDDAKLTAKMMAYLDNIGAHVEVNDVLIASICINRGMSLLTDNIKHFSRMEQFGLVVQSTKETKT</sequence>
<dbReference type="InterPro" id="IPR051749">
    <property type="entry name" value="PINc/VapC_TA_RNase"/>
</dbReference>
<evidence type="ECO:0000256" key="5">
    <source>
        <dbReference type="ARBA" id="ARBA00022842"/>
    </source>
</evidence>
<evidence type="ECO:0000256" key="4">
    <source>
        <dbReference type="ARBA" id="ARBA00022801"/>
    </source>
</evidence>
<evidence type="ECO:0000313" key="6">
    <source>
        <dbReference type="EMBL" id="EQD42270.1"/>
    </source>
</evidence>
<feature type="non-terminal residue" evidence="6">
    <location>
        <position position="1"/>
    </location>
</feature>